<gene>
    <name evidence="2" type="ORF">Tco_0906390</name>
</gene>
<evidence type="ECO:0000313" key="2">
    <source>
        <dbReference type="EMBL" id="GJT26115.1"/>
    </source>
</evidence>
<protein>
    <submittedName>
        <fullName evidence="2">Uncharacterized protein</fullName>
    </submittedName>
</protein>
<accession>A0ABQ5CGC5</accession>
<feature type="compositionally biased region" description="Gly residues" evidence="1">
    <location>
        <begin position="106"/>
        <end position="132"/>
    </location>
</feature>
<feature type="region of interest" description="Disordered" evidence="1">
    <location>
        <begin position="63"/>
        <end position="144"/>
    </location>
</feature>
<name>A0ABQ5CGC5_9ASTR</name>
<reference evidence="2" key="1">
    <citation type="journal article" date="2022" name="Int. J. Mol. Sci.">
        <title>Draft Genome of Tanacetum Coccineum: Genomic Comparison of Closely Related Tanacetum-Family Plants.</title>
        <authorList>
            <person name="Yamashiro T."/>
            <person name="Shiraishi A."/>
            <person name="Nakayama K."/>
            <person name="Satake H."/>
        </authorList>
    </citation>
    <scope>NUCLEOTIDE SEQUENCE</scope>
</reference>
<comment type="caution">
    <text evidence="2">The sequence shown here is derived from an EMBL/GenBank/DDBJ whole genome shotgun (WGS) entry which is preliminary data.</text>
</comment>
<evidence type="ECO:0000313" key="3">
    <source>
        <dbReference type="Proteomes" id="UP001151760"/>
    </source>
</evidence>
<sequence length="264" mass="27903">MASISESFNRVILGLRHKAIITMLEEIRLYIMQRLVAINKTAFSLEDRITPSIRKRLELLKEKQSRGDGISDSGSGMGGSGGIGDGSSSGIGGSGSGGRDGRTSSRGGGRGIRGGGIAGRGGGRGSRGGGSRRGGRMAGSSSMGVLTTEEELDLQIAHVGKTSSIKRSTKPLKGKDHVQRSVKVKDLGARGVVKASSLGVVWMMLCGGIERERVVSRVVMKKTLEQTFSLFEFRGFSSFDWWKLIELVGGDSEEPESDGVGVGR</sequence>
<reference evidence="2" key="2">
    <citation type="submission" date="2022-01" db="EMBL/GenBank/DDBJ databases">
        <authorList>
            <person name="Yamashiro T."/>
            <person name="Shiraishi A."/>
            <person name="Satake H."/>
            <person name="Nakayama K."/>
        </authorList>
    </citation>
    <scope>NUCLEOTIDE SEQUENCE</scope>
</reference>
<feature type="compositionally biased region" description="Gly residues" evidence="1">
    <location>
        <begin position="75"/>
        <end position="98"/>
    </location>
</feature>
<dbReference type="EMBL" id="BQNB010014266">
    <property type="protein sequence ID" value="GJT26115.1"/>
    <property type="molecule type" value="Genomic_DNA"/>
</dbReference>
<evidence type="ECO:0000256" key="1">
    <source>
        <dbReference type="SAM" id="MobiDB-lite"/>
    </source>
</evidence>
<organism evidence="2 3">
    <name type="scientific">Tanacetum coccineum</name>
    <dbReference type="NCBI Taxonomy" id="301880"/>
    <lineage>
        <taxon>Eukaryota</taxon>
        <taxon>Viridiplantae</taxon>
        <taxon>Streptophyta</taxon>
        <taxon>Embryophyta</taxon>
        <taxon>Tracheophyta</taxon>
        <taxon>Spermatophyta</taxon>
        <taxon>Magnoliopsida</taxon>
        <taxon>eudicotyledons</taxon>
        <taxon>Gunneridae</taxon>
        <taxon>Pentapetalae</taxon>
        <taxon>asterids</taxon>
        <taxon>campanulids</taxon>
        <taxon>Asterales</taxon>
        <taxon>Asteraceae</taxon>
        <taxon>Asteroideae</taxon>
        <taxon>Anthemideae</taxon>
        <taxon>Anthemidinae</taxon>
        <taxon>Tanacetum</taxon>
    </lineage>
</organism>
<dbReference type="Proteomes" id="UP001151760">
    <property type="component" value="Unassembled WGS sequence"/>
</dbReference>
<proteinExistence type="predicted"/>
<keyword evidence="3" id="KW-1185">Reference proteome</keyword>